<feature type="chain" id="PRO_5007555814" evidence="1">
    <location>
        <begin position="25"/>
        <end position="164"/>
    </location>
</feature>
<reference evidence="2 3" key="1">
    <citation type="submission" date="2015-06" db="EMBL/GenBank/DDBJ databases">
        <title>Improved classification and identification of acetic acid bacteria using matrix-assisted laser desorption/ionization time-of-flight mass spectrometry; Gluconobacter nephelii and Gluconobacter uchimurae are later heterotypic synonyms of Gluconobacter japonicus and Gluconobacter oxydans, respectively.</title>
        <authorList>
            <person name="Li L."/>
            <person name="Cleenwerck I."/>
            <person name="De Vuyst L."/>
            <person name="Vandamme P."/>
        </authorList>
    </citation>
    <scope>NUCLEOTIDE SEQUENCE [LARGE SCALE GENOMIC DNA]</scope>
    <source>
        <strain evidence="2 3">LMG 1768</strain>
    </source>
</reference>
<proteinExistence type="predicted"/>
<name>A0A149TLZ4_9PROT</name>
<dbReference type="OrthoDB" id="7305467at2"/>
<sequence length="164" mass="16714">MSARFLCACLSAAALCTGIAPALAADPQSSLDAAGHHLAVVSEGDTIHRVMVDGKSVFTDPADERLGLTGPYSGQGKTYVLLAEESGGNGCEVVYQAIDLTRLPVKISPVFGNCGGAEASVRNGALHVTTGAYTGRPVAGSPLIAGESVTYQNGRLVHGHGHGR</sequence>
<keyword evidence="1" id="KW-0732">Signal</keyword>
<dbReference type="PATRIC" id="fig|318683.6.peg.3575"/>
<gene>
    <name evidence="2" type="ORF">AD945_03055</name>
</gene>
<accession>A0A149TLZ4</accession>
<dbReference type="RefSeq" id="WP_062106396.1">
    <property type="nucleotide sequence ID" value="NZ_LHZR01000088.1"/>
</dbReference>
<protein>
    <submittedName>
        <fullName evidence="2">Uncharacterized protein</fullName>
    </submittedName>
</protein>
<organism evidence="2 3">
    <name type="scientific">Gluconobacter albidus</name>
    <dbReference type="NCBI Taxonomy" id="318683"/>
    <lineage>
        <taxon>Bacteria</taxon>
        <taxon>Pseudomonadati</taxon>
        <taxon>Pseudomonadota</taxon>
        <taxon>Alphaproteobacteria</taxon>
        <taxon>Acetobacterales</taxon>
        <taxon>Acetobacteraceae</taxon>
        <taxon>Gluconobacter</taxon>
    </lineage>
</organism>
<feature type="signal peptide" evidence="1">
    <location>
        <begin position="1"/>
        <end position="24"/>
    </location>
</feature>
<comment type="caution">
    <text evidence="2">The sequence shown here is derived from an EMBL/GenBank/DDBJ whole genome shotgun (WGS) entry which is preliminary data.</text>
</comment>
<dbReference type="AlphaFoldDB" id="A0A149TLZ4"/>
<evidence type="ECO:0000313" key="2">
    <source>
        <dbReference type="EMBL" id="KXV49936.1"/>
    </source>
</evidence>
<evidence type="ECO:0000256" key="1">
    <source>
        <dbReference type="SAM" id="SignalP"/>
    </source>
</evidence>
<dbReference type="Proteomes" id="UP000075636">
    <property type="component" value="Unassembled WGS sequence"/>
</dbReference>
<dbReference type="EMBL" id="LHZR01000088">
    <property type="protein sequence ID" value="KXV49936.1"/>
    <property type="molecule type" value="Genomic_DNA"/>
</dbReference>
<evidence type="ECO:0000313" key="3">
    <source>
        <dbReference type="Proteomes" id="UP000075636"/>
    </source>
</evidence>